<reference evidence="1" key="1">
    <citation type="submission" date="2023-04" db="EMBL/GenBank/DDBJ databases">
        <title>Draft Genome sequencing of Naganishia species isolated from polar environments using Oxford Nanopore Technology.</title>
        <authorList>
            <person name="Leo P."/>
            <person name="Venkateswaran K."/>
        </authorList>
    </citation>
    <scope>NUCLEOTIDE SEQUENCE</scope>
    <source>
        <strain evidence="1">DBVPG 5303</strain>
    </source>
</reference>
<comment type="caution">
    <text evidence="1">The sequence shown here is derived from an EMBL/GenBank/DDBJ whole genome shotgun (WGS) entry which is preliminary data.</text>
</comment>
<evidence type="ECO:0000313" key="1">
    <source>
        <dbReference type="EMBL" id="KAJ9124634.1"/>
    </source>
</evidence>
<proteinExistence type="predicted"/>
<accession>A0ACC2XMP5</accession>
<keyword evidence="2" id="KW-1185">Reference proteome</keyword>
<dbReference type="EMBL" id="JASBWV010000009">
    <property type="protein sequence ID" value="KAJ9124634.1"/>
    <property type="molecule type" value="Genomic_DNA"/>
</dbReference>
<sequence length="92" mass="9946">MINAAPKSFTNALPEHKGNRAEHHLKCIDLEIDQELRLNSVVKSSEKAGPVDVSRYPAGPGTAVYPAPNAAEAELQARKPGRLGKEIMMGKK</sequence>
<protein>
    <submittedName>
        <fullName evidence="1">Uncharacterized protein</fullName>
    </submittedName>
</protein>
<evidence type="ECO:0000313" key="2">
    <source>
        <dbReference type="Proteomes" id="UP001234202"/>
    </source>
</evidence>
<dbReference type="Proteomes" id="UP001234202">
    <property type="component" value="Unassembled WGS sequence"/>
</dbReference>
<name>A0ACC2XMP5_9TREE</name>
<gene>
    <name evidence="1" type="ORF">QFC24_003001</name>
</gene>
<organism evidence="1 2">
    <name type="scientific">Naganishia onofrii</name>
    <dbReference type="NCBI Taxonomy" id="1851511"/>
    <lineage>
        <taxon>Eukaryota</taxon>
        <taxon>Fungi</taxon>
        <taxon>Dikarya</taxon>
        <taxon>Basidiomycota</taxon>
        <taxon>Agaricomycotina</taxon>
        <taxon>Tremellomycetes</taxon>
        <taxon>Filobasidiales</taxon>
        <taxon>Filobasidiaceae</taxon>
        <taxon>Naganishia</taxon>
    </lineage>
</organism>